<name>A0A4P9YKF1_ROZAC</name>
<reference evidence="2" key="1">
    <citation type="journal article" date="2018" name="Nat. Microbiol.">
        <title>Leveraging single-cell genomics to expand the fungal tree of life.</title>
        <authorList>
            <person name="Ahrendt S.R."/>
            <person name="Quandt C.A."/>
            <person name="Ciobanu D."/>
            <person name="Clum A."/>
            <person name="Salamov A."/>
            <person name="Andreopoulos B."/>
            <person name="Cheng J.F."/>
            <person name="Woyke T."/>
            <person name="Pelin A."/>
            <person name="Henrissat B."/>
            <person name="Reynolds N.K."/>
            <person name="Benny G.L."/>
            <person name="Smith M.E."/>
            <person name="James T.Y."/>
            <person name="Grigoriev I.V."/>
        </authorList>
    </citation>
    <scope>NUCLEOTIDE SEQUENCE [LARGE SCALE GENOMIC DNA]</scope>
    <source>
        <strain evidence="2">CSF55</strain>
    </source>
</reference>
<evidence type="ECO:0000313" key="2">
    <source>
        <dbReference type="Proteomes" id="UP000281549"/>
    </source>
</evidence>
<dbReference type="Proteomes" id="UP000281549">
    <property type="component" value="Unassembled WGS sequence"/>
</dbReference>
<proteinExistence type="predicted"/>
<gene>
    <name evidence="1" type="ORF">ROZALSC1DRAFT_22740</name>
</gene>
<dbReference type="EMBL" id="ML005329">
    <property type="protein sequence ID" value="RKP18950.1"/>
    <property type="molecule type" value="Genomic_DNA"/>
</dbReference>
<sequence>MRIPGTTLLNTPFVNKQVDDLKLFGCKLKQKYSFGEQSILSEFDRKLGMLGDSLQGIKSRLVNGLKVNDEKFENIIKCILLMSNEFNQDFKIDNSSTEYMKRYRETSAQVSKLFFDSESLVEAEIYSQLVNPQIVCVSSAMEKLLIESAIELARRVSFNECFYSVTVDGKLFICYRNGQNVTRLYLEMNRTYESVNDYENESDNFFRVEWDGARVACNSESEGLDLQMLDEGLFMLKECLNALKKW</sequence>
<organism evidence="1 2">
    <name type="scientific">Rozella allomycis (strain CSF55)</name>
    <dbReference type="NCBI Taxonomy" id="988480"/>
    <lineage>
        <taxon>Eukaryota</taxon>
        <taxon>Fungi</taxon>
        <taxon>Fungi incertae sedis</taxon>
        <taxon>Cryptomycota</taxon>
        <taxon>Cryptomycota incertae sedis</taxon>
        <taxon>Rozella</taxon>
    </lineage>
</organism>
<dbReference type="AlphaFoldDB" id="A0A4P9YKF1"/>
<protein>
    <submittedName>
        <fullName evidence="1">Uncharacterized protein</fullName>
    </submittedName>
</protein>
<accession>A0A4P9YKF1</accession>
<evidence type="ECO:0000313" key="1">
    <source>
        <dbReference type="EMBL" id="RKP18950.1"/>
    </source>
</evidence>